<name>A0A1G6JCE4_9BACT</name>
<evidence type="ECO:0000313" key="3">
    <source>
        <dbReference type="Proteomes" id="UP000199452"/>
    </source>
</evidence>
<dbReference type="Pfam" id="PF09697">
    <property type="entry name" value="Porph_ging"/>
    <property type="match status" value="1"/>
</dbReference>
<dbReference type="InterPro" id="IPR005901">
    <property type="entry name" value="GLPGLI"/>
</dbReference>
<evidence type="ECO:0000313" key="2">
    <source>
        <dbReference type="EMBL" id="SDC16065.1"/>
    </source>
</evidence>
<accession>A0A1G6JCE4</accession>
<keyword evidence="3" id="KW-1185">Reference proteome</keyword>
<sequence>MKLFFFLCFLYFVLTFSAYSQEIDTQTLRCQYKLTYVKDSTNMGKTSEDLMILELGRKCSKFYSYYTFHSDSLVDADTKAGVSVMEMIGNMAKYGGKRSSYTVYRDYPEGDVTVVDKIIDSHYCYAEPIVLPQWQVKAEYDTILGYRCQMAVCNFKGRSYVAWFAPGIPVNGGPWQLSGLPGLILKVADTRNHYTFQCVGLKASSLPIVFNKVELTKVSKKEYSKVVRRYYADAIGLIESTFGATITPLDGGGKPSKPYNPIDLTL</sequence>
<keyword evidence="1" id="KW-0732">Signal</keyword>
<dbReference type="OrthoDB" id="1440774at2"/>
<dbReference type="NCBIfam" id="TIGR01200">
    <property type="entry name" value="GLPGLI"/>
    <property type="match status" value="1"/>
</dbReference>
<dbReference type="STRING" id="1640674.SAMN05216323_101936"/>
<proteinExistence type="predicted"/>
<evidence type="ECO:0000256" key="1">
    <source>
        <dbReference type="SAM" id="SignalP"/>
    </source>
</evidence>
<organism evidence="2 3">
    <name type="scientific">Williamwhitmania taraxaci</name>
    <dbReference type="NCBI Taxonomy" id="1640674"/>
    <lineage>
        <taxon>Bacteria</taxon>
        <taxon>Pseudomonadati</taxon>
        <taxon>Bacteroidota</taxon>
        <taxon>Bacteroidia</taxon>
        <taxon>Bacteroidales</taxon>
        <taxon>Williamwhitmaniaceae</taxon>
        <taxon>Williamwhitmania</taxon>
    </lineage>
</organism>
<feature type="signal peptide" evidence="1">
    <location>
        <begin position="1"/>
        <end position="20"/>
    </location>
</feature>
<gene>
    <name evidence="2" type="ORF">SAMN05216323_101936</name>
</gene>
<feature type="chain" id="PRO_5011562719" evidence="1">
    <location>
        <begin position="21"/>
        <end position="266"/>
    </location>
</feature>
<protein>
    <submittedName>
        <fullName evidence="2">GLPGLI family protein</fullName>
    </submittedName>
</protein>
<dbReference type="RefSeq" id="WP_092437289.1">
    <property type="nucleotide sequence ID" value="NZ_FMYP01000019.1"/>
</dbReference>
<reference evidence="2 3" key="1">
    <citation type="submission" date="2016-09" db="EMBL/GenBank/DDBJ databases">
        <authorList>
            <person name="Capua I."/>
            <person name="De Benedictis P."/>
            <person name="Joannis T."/>
            <person name="Lombin L.H."/>
            <person name="Cattoli G."/>
        </authorList>
    </citation>
    <scope>NUCLEOTIDE SEQUENCE [LARGE SCALE GENOMIC DNA]</scope>
    <source>
        <strain evidence="2 3">A7P-90m</strain>
    </source>
</reference>
<dbReference type="AlphaFoldDB" id="A0A1G6JCE4"/>
<dbReference type="EMBL" id="FMYP01000019">
    <property type="protein sequence ID" value="SDC16065.1"/>
    <property type="molecule type" value="Genomic_DNA"/>
</dbReference>
<dbReference type="Proteomes" id="UP000199452">
    <property type="component" value="Unassembled WGS sequence"/>
</dbReference>